<dbReference type="STRING" id="452589.G9P1R2"/>
<sequence>MESPEDHQRNRQRGKDRTRVACRRCNSKKVKCDAAPGVACSGCRIARADCVLIDSKRGRYIRRKRSSAERTSQQQQQQPQQQQPQLAQLAQLPPQRPSQQKTPASSSDESPTPALSAVTSQKLKPECQSHRPSQSVSQLPSQSQLQPPQQAVEPVDGQLFRGLSRSFERRAPTDSSALFYLHIADQSVRPTQQPISDAISTFYAGDSFSLTYAIHDVLAPFLSDRRNYQKRLHFPIAEGFDPSDQGRENIVNAQIALLRERNLYYRLSEAALERMLDVYFRWFHPAFPLVNQTNFIEKCHRNQMSLLVLNGMLLVAAIMCDPADIAMTGCESREHARSVFYRQAKALYDAELDPDKVNNVTAVFFISFWWGGSNDEKDSWHWLGVAVSLAQSLGMHRSTAKSHMSDEKSRHWRRIWWCIRIRDTIASGSTGRPLHISHRDCDVELLEPSDMDDDNHLGPEEALYACQMARLSIIFGRIVKMRYAAIQSTTPGQKEQMETELENFRIQVPAALQYRGINPETGQGLWSAMILMAYNYSVILLYRPTSTGNDPVSNFWGDRPKAVAAANEITRVMEDVLSTSFVRLSQIHTIPALFNSLSMHVFSLCTSGSVGRELAENRARTCMLGLNCLQESWPVSGWILKLFVDIIERLRRMLTNRSKSAELSRVTASPAPGYPQQQSRQETPRSQNPPLGTIPGIGEPLDMTANPMDPLMKPPLDMPTGIPVYPNEFAPYSTTNAGLFPNLFVLDDLFANLDAGQVSFFDSLEVPNYDNVESMPYQ</sequence>
<dbReference type="OrthoDB" id="5121955at2759"/>
<feature type="domain" description="Zn(2)-C6 fungal-type" evidence="8">
    <location>
        <begin position="21"/>
        <end position="52"/>
    </location>
</feature>
<feature type="compositionally biased region" description="Low complexity" evidence="7">
    <location>
        <begin position="132"/>
        <end position="150"/>
    </location>
</feature>
<accession>G9P1R2</accession>
<evidence type="ECO:0000256" key="1">
    <source>
        <dbReference type="ARBA" id="ARBA00022723"/>
    </source>
</evidence>
<evidence type="ECO:0000256" key="5">
    <source>
        <dbReference type="ARBA" id="ARBA00023163"/>
    </source>
</evidence>
<dbReference type="InterPro" id="IPR052073">
    <property type="entry name" value="Amide_Lactam_Regulators"/>
</dbReference>
<dbReference type="SMART" id="SM00906">
    <property type="entry name" value="Fungal_trans"/>
    <property type="match status" value="1"/>
</dbReference>
<feature type="region of interest" description="Disordered" evidence="7">
    <location>
        <begin position="54"/>
        <end position="153"/>
    </location>
</feature>
<keyword evidence="6" id="KW-0539">Nucleus</keyword>
<evidence type="ECO:0000256" key="2">
    <source>
        <dbReference type="ARBA" id="ARBA00022833"/>
    </source>
</evidence>
<evidence type="ECO:0000313" key="9">
    <source>
        <dbReference type="EMBL" id="EHK42561.1"/>
    </source>
</evidence>
<dbReference type="Gene3D" id="4.10.240.10">
    <property type="entry name" value="Zn(2)-C6 fungal-type DNA-binding domain"/>
    <property type="match status" value="1"/>
</dbReference>
<evidence type="ECO:0000313" key="10">
    <source>
        <dbReference type="Proteomes" id="UP000005426"/>
    </source>
</evidence>
<dbReference type="Pfam" id="PF00172">
    <property type="entry name" value="Zn_clus"/>
    <property type="match status" value="1"/>
</dbReference>
<dbReference type="GO" id="GO:0003677">
    <property type="term" value="F:DNA binding"/>
    <property type="evidence" value="ECO:0007669"/>
    <property type="project" value="UniProtKB-KW"/>
</dbReference>
<keyword evidence="2" id="KW-0862">Zinc</keyword>
<dbReference type="PROSITE" id="PS50048">
    <property type="entry name" value="ZN2_CY6_FUNGAL_2"/>
    <property type="match status" value="1"/>
</dbReference>
<feature type="compositionally biased region" description="Polar residues" evidence="7">
    <location>
        <begin position="675"/>
        <end position="690"/>
    </location>
</feature>
<dbReference type="SMART" id="SM00066">
    <property type="entry name" value="GAL4"/>
    <property type="match status" value="1"/>
</dbReference>
<feature type="compositionally biased region" description="Basic and acidic residues" evidence="7">
    <location>
        <begin position="1"/>
        <end position="19"/>
    </location>
</feature>
<comment type="caution">
    <text evidence="9">The sequence shown here is derived from an EMBL/GenBank/DDBJ whole genome shotgun (WGS) entry which is preliminary data.</text>
</comment>
<dbReference type="eggNOG" id="ENOG502S5QU">
    <property type="taxonomic scope" value="Eukaryota"/>
</dbReference>
<dbReference type="GO" id="GO:0008270">
    <property type="term" value="F:zinc ion binding"/>
    <property type="evidence" value="ECO:0007669"/>
    <property type="project" value="InterPro"/>
</dbReference>
<evidence type="ECO:0000256" key="3">
    <source>
        <dbReference type="ARBA" id="ARBA00023015"/>
    </source>
</evidence>
<dbReference type="OMA" id="IHTLVIC"/>
<gene>
    <name evidence="9" type="ORF">TRIATDRAFT_285323</name>
</gene>
<dbReference type="GO" id="GO:0000981">
    <property type="term" value="F:DNA-binding transcription factor activity, RNA polymerase II-specific"/>
    <property type="evidence" value="ECO:0007669"/>
    <property type="project" value="InterPro"/>
</dbReference>
<dbReference type="CDD" id="cd00067">
    <property type="entry name" value="GAL4"/>
    <property type="match status" value="1"/>
</dbReference>
<reference evidence="9 10" key="1">
    <citation type="journal article" date="2011" name="Genome Biol.">
        <title>Comparative genome sequence analysis underscores mycoparasitism as the ancestral life style of Trichoderma.</title>
        <authorList>
            <person name="Kubicek C.P."/>
            <person name="Herrera-Estrella A."/>
            <person name="Seidl-Seiboth V."/>
            <person name="Martinez D.A."/>
            <person name="Druzhinina I.S."/>
            <person name="Thon M."/>
            <person name="Zeilinger S."/>
            <person name="Casas-Flores S."/>
            <person name="Horwitz B.A."/>
            <person name="Mukherjee P.K."/>
            <person name="Mukherjee M."/>
            <person name="Kredics L."/>
            <person name="Alcaraz L.D."/>
            <person name="Aerts A."/>
            <person name="Antal Z."/>
            <person name="Atanasova L."/>
            <person name="Cervantes-Badillo M.G."/>
            <person name="Challacombe J."/>
            <person name="Chertkov O."/>
            <person name="McCluskey K."/>
            <person name="Coulpier F."/>
            <person name="Deshpande N."/>
            <person name="von Doehren H."/>
            <person name="Ebbole D.J."/>
            <person name="Esquivel-Naranjo E.U."/>
            <person name="Fekete E."/>
            <person name="Flipphi M."/>
            <person name="Glaser F."/>
            <person name="Gomez-Rodriguez E.Y."/>
            <person name="Gruber S."/>
            <person name="Han C."/>
            <person name="Henrissat B."/>
            <person name="Hermosa R."/>
            <person name="Hernandez-Onate M."/>
            <person name="Karaffa L."/>
            <person name="Kosti I."/>
            <person name="Le Crom S."/>
            <person name="Lindquist E."/>
            <person name="Lucas S."/>
            <person name="Luebeck M."/>
            <person name="Luebeck P.S."/>
            <person name="Margeot A."/>
            <person name="Metz B."/>
            <person name="Misra M."/>
            <person name="Nevalainen H."/>
            <person name="Omann M."/>
            <person name="Packer N."/>
            <person name="Perrone G."/>
            <person name="Uresti-Rivera E.E."/>
            <person name="Salamov A."/>
            <person name="Schmoll M."/>
            <person name="Seiboth B."/>
            <person name="Shapiro H."/>
            <person name="Sukno S."/>
            <person name="Tamayo-Ramos J.A."/>
            <person name="Tisch D."/>
            <person name="Wiest A."/>
            <person name="Wilkinson H.H."/>
            <person name="Zhang M."/>
            <person name="Coutinho P.M."/>
            <person name="Kenerley C.M."/>
            <person name="Monte E."/>
            <person name="Baker S.E."/>
            <person name="Grigoriev I.V."/>
        </authorList>
    </citation>
    <scope>NUCLEOTIDE SEQUENCE [LARGE SCALE GENOMIC DNA]</scope>
    <source>
        <strain evidence="10">ATCC 20476 / IMI 206040</strain>
    </source>
</reference>
<dbReference type="KEGG" id="tatv:25779699"/>
<dbReference type="CDD" id="cd12148">
    <property type="entry name" value="fungal_TF_MHR"/>
    <property type="match status" value="1"/>
</dbReference>
<organism evidence="9 10">
    <name type="scientific">Hypocrea atroviridis (strain ATCC 20476 / IMI 206040)</name>
    <name type="common">Trichoderma atroviride</name>
    <dbReference type="NCBI Taxonomy" id="452589"/>
    <lineage>
        <taxon>Eukaryota</taxon>
        <taxon>Fungi</taxon>
        <taxon>Dikarya</taxon>
        <taxon>Ascomycota</taxon>
        <taxon>Pezizomycotina</taxon>
        <taxon>Sordariomycetes</taxon>
        <taxon>Hypocreomycetidae</taxon>
        <taxon>Hypocreales</taxon>
        <taxon>Hypocreaceae</taxon>
        <taxon>Trichoderma</taxon>
    </lineage>
</organism>
<dbReference type="Pfam" id="PF04082">
    <property type="entry name" value="Fungal_trans"/>
    <property type="match status" value="1"/>
</dbReference>
<dbReference type="HOGENOM" id="CLU_006329_5_2_1"/>
<proteinExistence type="predicted"/>
<dbReference type="SUPFAM" id="SSF57701">
    <property type="entry name" value="Zn2/Cys6 DNA-binding domain"/>
    <property type="match status" value="1"/>
</dbReference>
<feature type="compositionally biased region" description="Low complexity" evidence="7">
    <location>
        <begin position="72"/>
        <end position="100"/>
    </location>
</feature>
<dbReference type="InterPro" id="IPR007219">
    <property type="entry name" value="XnlR_reg_dom"/>
</dbReference>
<name>G9P1R2_HYPAI</name>
<evidence type="ECO:0000256" key="7">
    <source>
        <dbReference type="SAM" id="MobiDB-lite"/>
    </source>
</evidence>
<dbReference type="EMBL" id="ABDG02000026">
    <property type="protein sequence ID" value="EHK42561.1"/>
    <property type="molecule type" value="Genomic_DNA"/>
</dbReference>
<protein>
    <recommendedName>
        <fullName evidence="8">Zn(2)-C6 fungal-type domain-containing protein</fullName>
    </recommendedName>
</protein>
<feature type="region of interest" description="Disordered" evidence="7">
    <location>
        <begin position="1"/>
        <end position="20"/>
    </location>
</feature>
<dbReference type="Proteomes" id="UP000005426">
    <property type="component" value="Unassembled WGS sequence"/>
</dbReference>
<keyword evidence="1" id="KW-0479">Metal-binding</keyword>
<evidence type="ECO:0000256" key="6">
    <source>
        <dbReference type="ARBA" id="ARBA00023242"/>
    </source>
</evidence>
<evidence type="ECO:0000256" key="4">
    <source>
        <dbReference type="ARBA" id="ARBA00023125"/>
    </source>
</evidence>
<keyword evidence="5" id="KW-0804">Transcription</keyword>
<dbReference type="InterPro" id="IPR036864">
    <property type="entry name" value="Zn2-C6_fun-type_DNA-bd_sf"/>
</dbReference>
<keyword evidence="4" id="KW-0238">DNA-binding</keyword>
<dbReference type="GeneID" id="25779699"/>
<dbReference type="PANTHER" id="PTHR47171:SF1">
    <property type="entry name" value="ZN(II)2CYS6 TRANSCRIPTION FACTOR (EUROFUNG)"/>
    <property type="match status" value="1"/>
</dbReference>
<dbReference type="PANTHER" id="PTHR47171">
    <property type="entry name" value="FARA-RELATED"/>
    <property type="match status" value="1"/>
</dbReference>
<keyword evidence="3" id="KW-0805">Transcription regulation</keyword>
<dbReference type="RefSeq" id="XP_013940876.1">
    <property type="nucleotide sequence ID" value="XM_014085401.1"/>
</dbReference>
<feature type="compositionally biased region" description="Polar residues" evidence="7">
    <location>
        <begin position="101"/>
        <end position="110"/>
    </location>
</feature>
<keyword evidence="10" id="KW-1185">Reference proteome</keyword>
<dbReference type="InterPro" id="IPR001138">
    <property type="entry name" value="Zn2Cys6_DnaBD"/>
</dbReference>
<dbReference type="AlphaFoldDB" id="G9P1R2"/>
<evidence type="ECO:0000259" key="8">
    <source>
        <dbReference type="PROSITE" id="PS50048"/>
    </source>
</evidence>
<dbReference type="GO" id="GO:0006351">
    <property type="term" value="P:DNA-templated transcription"/>
    <property type="evidence" value="ECO:0007669"/>
    <property type="project" value="InterPro"/>
</dbReference>
<feature type="region of interest" description="Disordered" evidence="7">
    <location>
        <begin position="661"/>
        <end position="700"/>
    </location>
</feature>